<feature type="non-terminal residue" evidence="7">
    <location>
        <position position="1"/>
    </location>
</feature>
<evidence type="ECO:0000313" key="8">
    <source>
        <dbReference type="Proteomes" id="UP000703590"/>
    </source>
</evidence>
<name>A0ABS2WVF1_9BACT</name>
<dbReference type="Gene3D" id="1.20.120.580">
    <property type="entry name" value="bsu32300-like"/>
    <property type="match status" value="1"/>
</dbReference>
<evidence type="ECO:0000256" key="3">
    <source>
        <dbReference type="ARBA" id="ARBA00022722"/>
    </source>
</evidence>
<evidence type="ECO:0000256" key="5">
    <source>
        <dbReference type="ARBA" id="ARBA00022801"/>
    </source>
</evidence>
<dbReference type="PANTHER" id="PTHR34139">
    <property type="entry name" value="UPF0331 PROTEIN MJ0127"/>
    <property type="match status" value="1"/>
</dbReference>
<dbReference type="Proteomes" id="UP000703590">
    <property type="component" value="Unassembled WGS sequence"/>
</dbReference>
<dbReference type="PANTHER" id="PTHR34139:SF1">
    <property type="entry name" value="RNASE MJ1380-RELATED"/>
    <property type="match status" value="1"/>
</dbReference>
<evidence type="ECO:0000313" key="7">
    <source>
        <dbReference type="EMBL" id="MBN2965585.1"/>
    </source>
</evidence>
<dbReference type="EMBL" id="JAFHKK010000050">
    <property type="protein sequence ID" value="MBN2965585.1"/>
    <property type="molecule type" value="Genomic_DNA"/>
</dbReference>
<keyword evidence="4" id="KW-0547">Nucleotide-binding</keyword>
<keyword evidence="8" id="KW-1185">Reference proteome</keyword>
<evidence type="ECO:0000256" key="4">
    <source>
        <dbReference type="ARBA" id="ARBA00022741"/>
    </source>
</evidence>
<keyword evidence="3" id="KW-0540">Nuclease</keyword>
<reference evidence="7 8" key="3">
    <citation type="submission" date="2021-02" db="EMBL/GenBank/DDBJ databases">
        <authorList>
            <person name="Merkel A.Y."/>
        </authorList>
    </citation>
    <scope>NUCLEOTIDE SEQUENCE [LARGE SCALE GENOMIC DNA]</scope>
    <source>
        <strain evidence="7 8">T05b</strain>
    </source>
</reference>
<dbReference type="InterPro" id="IPR037038">
    <property type="entry name" value="HepT-like_sf"/>
</dbReference>
<dbReference type="InterPro" id="IPR051813">
    <property type="entry name" value="HepT_RNase_toxin"/>
</dbReference>
<keyword evidence="5" id="KW-0378">Hydrolase</keyword>
<accession>A0ABS2WVF1</accession>
<keyword evidence="2" id="KW-1277">Toxin-antitoxin system</keyword>
<comment type="similarity">
    <text evidence="6">Belongs to the HepT RNase toxin family.</text>
</comment>
<reference evidence="8" key="2">
    <citation type="submission" date="2021-02" db="EMBL/GenBank/DDBJ databases">
        <title>Sulfurospirillum tamanensis sp. nov.</title>
        <authorList>
            <person name="Merkel A.Y."/>
        </authorList>
    </citation>
    <scope>NUCLEOTIDE SEQUENCE [LARGE SCALE GENOMIC DNA]</scope>
    <source>
        <strain evidence="8">T05b</strain>
    </source>
</reference>
<dbReference type="InterPro" id="IPR008201">
    <property type="entry name" value="HepT-like"/>
</dbReference>
<comment type="caution">
    <text evidence="7">The sequence shown here is derived from an EMBL/GenBank/DDBJ whole genome shotgun (WGS) entry which is preliminary data.</text>
</comment>
<evidence type="ECO:0000256" key="6">
    <source>
        <dbReference type="ARBA" id="ARBA00024207"/>
    </source>
</evidence>
<dbReference type="Pfam" id="PF01934">
    <property type="entry name" value="HepT-like"/>
    <property type="match status" value="1"/>
</dbReference>
<sequence>IVDTFVSIYKVKSYTAEFKSGHDLQHSSLHWDATMRAFEIIGESLNYLLEDENFENLSPSYFRKIVNFRNVIAHGYFGIDAEEVWDIITQKLEDLNKDLLRVANAQFDIKEALVSTIKEYSARDEKITRYLQTLL</sequence>
<protein>
    <submittedName>
        <fullName evidence="7">DUF86 domain-containing protein</fullName>
    </submittedName>
</protein>
<reference evidence="7 8" key="1">
    <citation type="submission" date="2021-02" db="EMBL/GenBank/DDBJ databases">
        <title>Sulfurospirillum tamanensis sp. nov.</title>
        <authorList>
            <person name="Frolova A."/>
            <person name="Merkel A."/>
            <person name="Slobodkin A."/>
        </authorList>
    </citation>
    <scope>NUCLEOTIDE SEQUENCE [LARGE SCALE GENOMIC DNA]</scope>
    <source>
        <strain evidence="7 8">T05b</strain>
    </source>
</reference>
<gene>
    <name evidence="7" type="ORF">JWV37_12405</name>
</gene>
<evidence type="ECO:0000256" key="1">
    <source>
        <dbReference type="ARBA" id="ARBA00022553"/>
    </source>
</evidence>
<keyword evidence="1" id="KW-0597">Phosphoprotein</keyword>
<evidence type="ECO:0000256" key="2">
    <source>
        <dbReference type="ARBA" id="ARBA00022649"/>
    </source>
</evidence>
<organism evidence="7 8">
    <name type="scientific">Sulfurospirillum tamanense</name>
    <dbReference type="NCBI Taxonomy" id="2813362"/>
    <lineage>
        <taxon>Bacteria</taxon>
        <taxon>Pseudomonadati</taxon>
        <taxon>Campylobacterota</taxon>
        <taxon>Epsilonproteobacteria</taxon>
        <taxon>Campylobacterales</taxon>
        <taxon>Sulfurospirillaceae</taxon>
        <taxon>Sulfurospirillum</taxon>
    </lineage>
</organism>
<dbReference type="RefSeq" id="WP_205460179.1">
    <property type="nucleotide sequence ID" value="NZ_JAFHKK010000050.1"/>
</dbReference>
<proteinExistence type="inferred from homology"/>